<dbReference type="InterPro" id="IPR038763">
    <property type="entry name" value="DHH_sf"/>
</dbReference>
<dbReference type="Pfam" id="PF02272">
    <property type="entry name" value="DHHA1"/>
    <property type="match status" value="1"/>
</dbReference>
<evidence type="ECO:0000259" key="1">
    <source>
        <dbReference type="Pfam" id="PF02272"/>
    </source>
</evidence>
<dbReference type="InterPro" id="IPR003156">
    <property type="entry name" value="DHHA1_dom"/>
</dbReference>
<evidence type="ECO:0000313" key="3">
    <source>
        <dbReference type="Proteomes" id="UP000178197"/>
    </source>
</evidence>
<dbReference type="PANTHER" id="PTHR46922">
    <property type="entry name" value="DHHA1 DOMAIN PROTEIN"/>
    <property type="match status" value="1"/>
</dbReference>
<reference evidence="2 3" key="1">
    <citation type="journal article" date="2016" name="Nat. Commun.">
        <title>Thousands of microbial genomes shed light on interconnected biogeochemical processes in an aquifer system.</title>
        <authorList>
            <person name="Anantharaman K."/>
            <person name="Brown C.T."/>
            <person name="Hug L.A."/>
            <person name="Sharon I."/>
            <person name="Castelle C.J."/>
            <person name="Probst A.J."/>
            <person name="Thomas B.C."/>
            <person name="Singh A."/>
            <person name="Wilkins M.J."/>
            <person name="Karaoz U."/>
            <person name="Brodie E.L."/>
            <person name="Williams K.H."/>
            <person name="Hubbard S.S."/>
            <person name="Banfield J.F."/>
        </authorList>
    </citation>
    <scope>NUCLEOTIDE SEQUENCE [LARGE SCALE GENOMIC DNA]</scope>
</reference>
<proteinExistence type="predicted"/>
<name>A0A1F8FKN9_9BACT</name>
<dbReference type="PANTHER" id="PTHR46922:SF4">
    <property type="entry name" value="DHHA1 DOMAIN PROTEIN"/>
    <property type="match status" value="1"/>
</dbReference>
<dbReference type="Proteomes" id="UP000178197">
    <property type="component" value="Unassembled WGS sequence"/>
</dbReference>
<sequence length="286" mass="32680">MRFSENRKSHRLSEKEVVIFYHADCTDGFTAAWAAHKKFGNQADYTPYFHEDEPSPLKGKEIYTLDMTFPEPITPRLIKDNKRVTAIDHHVSTKEVTLSTHQPSYDLDHSGCVLAWRYFFPDQPAPKFLLAVEDVDLWHNKLPSSAFLYSYLGLFDFNFKTWSKLIDNFEKPEEYKKMAETGNLLAQYENRTIDYNIGQNAKLVQFEGHQIYAINTNDAPSKVGAKLIKMKPPLAIIWQEIKDRVIVSLRGDGSVDCSVIAKKYGGGGHANSAAFRLKSLRDIPWG</sequence>
<comment type="caution">
    <text evidence="2">The sequence shown here is derived from an EMBL/GenBank/DDBJ whole genome shotgun (WGS) entry which is preliminary data.</text>
</comment>
<dbReference type="GO" id="GO:0003676">
    <property type="term" value="F:nucleic acid binding"/>
    <property type="evidence" value="ECO:0007669"/>
    <property type="project" value="InterPro"/>
</dbReference>
<dbReference type="SUPFAM" id="SSF64182">
    <property type="entry name" value="DHH phosphoesterases"/>
    <property type="match status" value="1"/>
</dbReference>
<dbReference type="AlphaFoldDB" id="A0A1F8FKN9"/>
<evidence type="ECO:0000313" key="2">
    <source>
        <dbReference type="EMBL" id="OGN13632.1"/>
    </source>
</evidence>
<accession>A0A1F8FKN9</accession>
<feature type="domain" description="DHHA1" evidence="1">
    <location>
        <begin position="228"/>
        <end position="280"/>
    </location>
</feature>
<organism evidence="2 3">
    <name type="scientific">Candidatus Yanofskybacteria bacterium RIFCSPHIGHO2_02_FULL_43_15c</name>
    <dbReference type="NCBI Taxonomy" id="1802679"/>
    <lineage>
        <taxon>Bacteria</taxon>
        <taxon>Candidatus Yanofskyibacteriota</taxon>
    </lineage>
</organism>
<dbReference type="Gene3D" id="3.10.310.30">
    <property type="match status" value="1"/>
</dbReference>
<gene>
    <name evidence="2" type="ORF">A3C71_01470</name>
</gene>
<protein>
    <recommendedName>
        <fullName evidence="1">DHHA1 domain-containing protein</fullName>
    </recommendedName>
</protein>
<dbReference type="EMBL" id="MGJT01000003">
    <property type="protein sequence ID" value="OGN13632.1"/>
    <property type="molecule type" value="Genomic_DNA"/>
</dbReference>